<reference evidence="1" key="1">
    <citation type="submission" date="2021-06" db="EMBL/GenBank/DDBJ databases">
        <authorList>
            <person name="Kallberg Y."/>
            <person name="Tangrot J."/>
            <person name="Rosling A."/>
        </authorList>
    </citation>
    <scope>NUCLEOTIDE SEQUENCE</scope>
    <source>
        <strain evidence="1">IL203A</strain>
    </source>
</reference>
<evidence type="ECO:0000313" key="2">
    <source>
        <dbReference type="Proteomes" id="UP000789702"/>
    </source>
</evidence>
<gene>
    <name evidence="1" type="ORF">DHETER_LOCUS4066</name>
</gene>
<sequence length="122" mass="14992">MYPYHYNKSKKYYYKPPRFNYNQDSYYNDYFETNHPNKAIKIKYEEDDIVSTRSLNPKKYSFHYFIEKKYITFMFTENQNFIKLEMYDTKNPISINELNSLGFTILIKIKDCQFLDLSEDNS</sequence>
<keyword evidence="2" id="KW-1185">Reference proteome</keyword>
<organism evidence="1 2">
    <name type="scientific">Dentiscutata heterogama</name>
    <dbReference type="NCBI Taxonomy" id="1316150"/>
    <lineage>
        <taxon>Eukaryota</taxon>
        <taxon>Fungi</taxon>
        <taxon>Fungi incertae sedis</taxon>
        <taxon>Mucoromycota</taxon>
        <taxon>Glomeromycotina</taxon>
        <taxon>Glomeromycetes</taxon>
        <taxon>Diversisporales</taxon>
        <taxon>Gigasporaceae</taxon>
        <taxon>Dentiscutata</taxon>
    </lineage>
</organism>
<dbReference type="Proteomes" id="UP000789702">
    <property type="component" value="Unassembled WGS sequence"/>
</dbReference>
<protein>
    <submittedName>
        <fullName evidence="1">6646_t:CDS:1</fullName>
    </submittedName>
</protein>
<evidence type="ECO:0000313" key="1">
    <source>
        <dbReference type="EMBL" id="CAG8524172.1"/>
    </source>
</evidence>
<dbReference type="EMBL" id="CAJVPU010003841">
    <property type="protein sequence ID" value="CAG8524172.1"/>
    <property type="molecule type" value="Genomic_DNA"/>
</dbReference>
<proteinExistence type="predicted"/>
<comment type="caution">
    <text evidence="1">The sequence shown here is derived from an EMBL/GenBank/DDBJ whole genome shotgun (WGS) entry which is preliminary data.</text>
</comment>
<accession>A0ACA9LI25</accession>
<name>A0ACA9LI25_9GLOM</name>
<feature type="non-terminal residue" evidence="1">
    <location>
        <position position="122"/>
    </location>
</feature>